<dbReference type="GO" id="GO:0046930">
    <property type="term" value="C:pore complex"/>
    <property type="evidence" value="ECO:0007669"/>
    <property type="project" value="UniProtKB-KW"/>
</dbReference>
<dbReference type="PANTHER" id="PTHR34501:SF9">
    <property type="entry name" value="MAJOR OUTER MEMBRANE PROTEIN P.IA"/>
    <property type="match status" value="1"/>
</dbReference>
<dbReference type="Gene3D" id="2.40.160.10">
    <property type="entry name" value="Porin"/>
    <property type="match status" value="1"/>
</dbReference>
<dbReference type="InterPro" id="IPR023614">
    <property type="entry name" value="Porin_dom_sf"/>
</dbReference>
<evidence type="ECO:0000313" key="13">
    <source>
        <dbReference type="EMBL" id="SAM64400.1"/>
    </source>
</evidence>
<organism evidence="13 14">
    <name type="scientific">Cardiobacterium hominis</name>
    <dbReference type="NCBI Taxonomy" id="2718"/>
    <lineage>
        <taxon>Bacteria</taxon>
        <taxon>Pseudomonadati</taxon>
        <taxon>Pseudomonadota</taxon>
        <taxon>Gammaproteobacteria</taxon>
        <taxon>Cardiobacteriales</taxon>
        <taxon>Cardiobacteriaceae</taxon>
        <taxon>Cardiobacterium</taxon>
    </lineage>
</organism>
<dbReference type="Pfam" id="PF13609">
    <property type="entry name" value="Porin_4"/>
    <property type="match status" value="1"/>
</dbReference>
<dbReference type="InterPro" id="IPR033900">
    <property type="entry name" value="Gram_neg_porin_domain"/>
</dbReference>
<evidence type="ECO:0000256" key="9">
    <source>
        <dbReference type="ARBA" id="ARBA00023136"/>
    </source>
</evidence>
<dbReference type="GO" id="GO:0015288">
    <property type="term" value="F:porin activity"/>
    <property type="evidence" value="ECO:0007669"/>
    <property type="project" value="UniProtKB-KW"/>
</dbReference>
<feature type="signal peptide" evidence="11">
    <location>
        <begin position="1"/>
        <end position="22"/>
    </location>
</feature>
<comment type="subcellular location">
    <subcellularLocation>
        <location evidence="1">Cell outer membrane</location>
        <topology evidence="1">Multi-pass membrane protein</topology>
    </subcellularLocation>
</comment>
<dbReference type="PANTHER" id="PTHR34501">
    <property type="entry name" value="PROTEIN YDDL-RELATED"/>
    <property type="match status" value="1"/>
</dbReference>
<gene>
    <name evidence="13" type="ORF">CHUV0807_1232</name>
</gene>
<comment type="subunit">
    <text evidence="2">Homotrimer.</text>
</comment>
<evidence type="ECO:0000256" key="8">
    <source>
        <dbReference type="ARBA" id="ARBA00023114"/>
    </source>
</evidence>
<evidence type="ECO:0000256" key="5">
    <source>
        <dbReference type="ARBA" id="ARBA00022692"/>
    </source>
</evidence>
<dbReference type="Proteomes" id="UP000190837">
    <property type="component" value="Unassembled WGS sequence"/>
</dbReference>
<dbReference type="PRINTS" id="PR00184">
    <property type="entry name" value="NEISSPPORIN"/>
</dbReference>
<proteinExistence type="predicted"/>
<keyword evidence="4" id="KW-1134">Transmembrane beta strand</keyword>
<keyword evidence="9" id="KW-0472">Membrane</keyword>
<evidence type="ECO:0000256" key="2">
    <source>
        <dbReference type="ARBA" id="ARBA00011233"/>
    </source>
</evidence>
<dbReference type="InterPro" id="IPR050298">
    <property type="entry name" value="Gram-neg_bact_OMP"/>
</dbReference>
<evidence type="ECO:0000256" key="6">
    <source>
        <dbReference type="ARBA" id="ARBA00022729"/>
    </source>
</evidence>
<evidence type="ECO:0000256" key="1">
    <source>
        <dbReference type="ARBA" id="ARBA00004571"/>
    </source>
</evidence>
<keyword evidence="10" id="KW-0998">Cell outer membrane</keyword>
<evidence type="ECO:0000256" key="3">
    <source>
        <dbReference type="ARBA" id="ARBA00022448"/>
    </source>
</evidence>
<dbReference type="EMBL" id="FKLO01000045">
    <property type="protein sequence ID" value="SAM64400.1"/>
    <property type="molecule type" value="Genomic_DNA"/>
</dbReference>
<evidence type="ECO:0000256" key="4">
    <source>
        <dbReference type="ARBA" id="ARBA00022452"/>
    </source>
</evidence>
<dbReference type="GO" id="GO:0006811">
    <property type="term" value="P:monoatomic ion transport"/>
    <property type="evidence" value="ECO:0007669"/>
    <property type="project" value="UniProtKB-KW"/>
</dbReference>
<feature type="domain" description="Porin" evidence="12">
    <location>
        <begin position="9"/>
        <end position="308"/>
    </location>
</feature>
<name>A0A1C3H4C6_9GAMM</name>
<keyword evidence="8" id="KW-0626">Porin</keyword>
<feature type="chain" id="PRO_5008674854" evidence="11">
    <location>
        <begin position="23"/>
        <end position="325"/>
    </location>
</feature>
<evidence type="ECO:0000256" key="11">
    <source>
        <dbReference type="SAM" id="SignalP"/>
    </source>
</evidence>
<keyword evidence="7" id="KW-0406">Ion transport</keyword>
<evidence type="ECO:0000313" key="14">
    <source>
        <dbReference type="Proteomes" id="UP000190837"/>
    </source>
</evidence>
<sequence length="325" mass="35981">MRKTPIILAAALLSTCASQTWAAGGKEKGNESTATLYGSISQGISIGDRNKDKKTRVDYLSDHIRFGIKGTEALNNGMQAFFNFHFTSKETKDGSGVNGLREAYIGLKGDFGKLTLGRQNTAWKSYMGKSVFDDAAIGLARPGKVIRYDLDNIGGSGFKFAIDGILDGKHEVIKGGKNRAFNAYDIAIGYTGGNIDASIGYQSTSVPAIETELGGKTDKIFGASAAFTFLENKDKKQSLEWALDYQHHAHFGEFAATSLDYTLGAQKFRAGWEMLDYKKEKFWQQYHLGYRYNLSKRTYTEAKVAYRTQGGEHDYLGKILLRHEF</sequence>
<reference evidence="14" key="1">
    <citation type="submission" date="2016-04" db="EMBL/GenBank/DDBJ databases">
        <authorList>
            <person name="Tagini F."/>
        </authorList>
    </citation>
    <scope>NUCLEOTIDE SEQUENCE [LARGE SCALE GENOMIC DNA]</scope>
    <source>
        <strain evidence="14">CHUV0807</strain>
    </source>
</reference>
<protein>
    <submittedName>
        <fullName evidence="13">Outer membrane porin protein</fullName>
    </submittedName>
</protein>
<accession>A0A1C3H4C6</accession>
<dbReference type="RefSeq" id="WP_079540517.1">
    <property type="nucleotide sequence ID" value="NZ_FKLO01000045.1"/>
</dbReference>
<dbReference type="CDD" id="cd00342">
    <property type="entry name" value="gram_neg_porins"/>
    <property type="match status" value="1"/>
</dbReference>
<dbReference type="GO" id="GO:0009279">
    <property type="term" value="C:cell outer membrane"/>
    <property type="evidence" value="ECO:0007669"/>
    <property type="project" value="UniProtKB-SubCell"/>
</dbReference>
<evidence type="ECO:0000259" key="12">
    <source>
        <dbReference type="Pfam" id="PF13609"/>
    </source>
</evidence>
<evidence type="ECO:0000256" key="7">
    <source>
        <dbReference type="ARBA" id="ARBA00023065"/>
    </source>
</evidence>
<keyword evidence="5" id="KW-0812">Transmembrane</keyword>
<dbReference type="InterPro" id="IPR002299">
    <property type="entry name" value="Porin_Neis"/>
</dbReference>
<keyword evidence="3" id="KW-0813">Transport</keyword>
<dbReference type="SUPFAM" id="SSF56935">
    <property type="entry name" value="Porins"/>
    <property type="match status" value="1"/>
</dbReference>
<dbReference type="AlphaFoldDB" id="A0A1C3H4C6"/>
<evidence type="ECO:0000256" key="10">
    <source>
        <dbReference type="ARBA" id="ARBA00023237"/>
    </source>
</evidence>
<keyword evidence="6 11" id="KW-0732">Signal</keyword>